<evidence type="ECO:0000259" key="2">
    <source>
        <dbReference type="Pfam" id="PF13349"/>
    </source>
</evidence>
<keyword evidence="4" id="KW-1185">Reference proteome</keyword>
<dbReference type="InterPro" id="IPR025164">
    <property type="entry name" value="Toastrack_DUF4097"/>
</dbReference>
<protein>
    <recommendedName>
        <fullName evidence="2">DUF4097 domain-containing protein</fullName>
    </recommendedName>
</protein>
<dbReference type="PANTHER" id="PTHR34094">
    <property type="match status" value="1"/>
</dbReference>
<evidence type="ECO:0000313" key="3">
    <source>
        <dbReference type="EMBL" id="KGN36853.1"/>
    </source>
</evidence>
<reference evidence="3 4" key="1">
    <citation type="submission" date="2013-08" db="EMBL/GenBank/DDBJ databases">
        <title>The genome sequence of Knoellia aerolata.</title>
        <authorList>
            <person name="Zhu W."/>
            <person name="Wang G."/>
        </authorList>
    </citation>
    <scope>NUCLEOTIDE SEQUENCE [LARGE SCALE GENOMIC DNA]</scope>
    <source>
        <strain evidence="3 4">DSM 18566</strain>
    </source>
</reference>
<dbReference type="eggNOG" id="COG3595">
    <property type="taxonomic scope" value="Bacteria"/>
</dbReference>
<evidence type="ECO:0000256" key="1">
    <source>
        <dbReference type="SAM" id="MobiDB-lite"/>
    </source>
</evidence>
<organism evidence="3 4">
    <name type="scientific">Knoellia aerolata DSM 18566</name>
    <dbReference type="NCBI Taxonomy" id="1385519"/>
    <lineage>
        <taxon>Bacteria</taxon>
        <taxon>Bacillati</taxon>
        <taxon>Actinomycetota</taxon>
        <taxon>Actinomycetes</taxon>
        <taxon>Micrococcales</taxon>
        <taxon>Intrasporangiaceae</taxon>
        <taxon>Knoellia</taxon>
    </lineage>
</organism>
<dbReference type="OrthoDB" id="3252095at2"/>
<dbReference type="Gene3D" id="2.160.20.120">
    <property type="match status" value="1"/>
</dbReference>
<feature type="region of interest" description="Disordered" evidence="1">
    <location>
        <begin position="156"/>
        <end position="182"/>
    </location>
</feature>
<sequence length="277" mass="28918">MPARHLTQEHTVSTFDTPAPIRARVRQHAGSLRAVASPSEHTTVTVTPSRPDRPGDVEAAQRTRVTLVDGVLDVTVPRDRGLGAIWRPASVDVLLELPCDSHLDAETAAGDLEASGRLADCRLKTSAGNVRVEEATRAHLRTSAGNVDARRVSEEADLSTSAGNVGLGEGSGHTTLRAGSGDITVGRSAGRLDARTAYGQMRVDSVREGALSLATGYGTIDIGVLDGTAAKLDVSSEHGHVRSELQPAADGPGEAEPTASITAVTRYGNVTIRRALS</sequence>
<dbReference type="STRING" id="1385519.N801_01615"/>
<accession>A0A0A0JIA5</accession>
<comment type="caution">
    <text evidence="3">The sequence shown here is derived from an EMBL/GenBank/DDBJ whole genome shotgun (WGS) entry which is preliminary data.</text>
</comment>
<dbReference type="AlphaFoldDB" id="A0A0A0JIA5"/>
<feature type="domain" description="DUF4097" evidence="2">
    <location>
        <begin position="93"/>
        <end position="271"/>
    </location>
</feature>
<gene>
    <name evidence="3" type="ORF">N801_01615</name>
</gene>
<dbReference type="EMBL" id="AVPL01000111">
    <property type="protein sequence ID" value="KGN36853.1"/>
    <property type="molecule type" value="Genomic_DNA"/>
</dbReference>
<feature type="region of interest" description="Disordered" evidence="1">
    <location>
        <begin position="236"/>
        <end position="256"/>
    </location>
</feature>
<dbReference type="PANTHER" id="PTHR34094:SF1">
    <property type="entry name" value="PROTEIN FAM185A"/>
    <property type="match status" value="1"/>
</dbReference>
<dbReference type="Proteomes" id="UP000030013">
    <property type="component" value="Unassembled WGS sequence"/>
</dbReference>
<proteinExistence type="predicted"/>
<name>A0A0A0JIA5_9MICO</name>
<dbReference type="Pfam" id="PF13349">
    <property type="entry name" value="DUF4097"/>
    <property type="match status" value="1"/>
</dbReference>
<evidence type="ECO:0000313" key="4">
    <source>
        <dbReference type="Proteomes" id="UP000030013"/>
    </source>
</evidence>